<dbReference type="AlphaFoldDB" id="A0A452R1F4"/>
<dbReference type="STRING" id="9643.ENSUAMP00000012047"/>
<dbReference type="Ensembl" id="ENSUAMT00000013541.1">
    <property type="protein sequence ID" value="ENSUAMP00000012047.1"/>
    <property type="gene ID" value="ENSUAMG00000009778.1"/>
</dbReference>
<evidence type="ECO:0000256" key="2">
    <source>
        <dbReference type="ARBA" id="ARBA00022980"/>
    </source>
</evidence>
<dbReference type="PANTHER" id="PTHR10442">
    <property type="entry name" value="40S RIBOSOMAL PROTEIN S21"/>
    <property type="match status" value="1"/>
</dbReference>
<evidence type="ECO:0000313" key="5">
    <source>
        <dbReference type="Proteomes" id="UP000291022"/>
    </source>
</evidence>
<dbReference type="Pfam" id="PF01249">
    <property type="entry name" value="Ribosomal_S21e"/>
    <property type="match status" value="1"/>
</dbReference>
<evidence type="ECO:0000256" key="1">
    <source>
        <dbReference type="ARBA" id="ARBA00010228"/>
    </source>
</evidence>
<evidence type="ECO:0000313" key="4">
    <source>
        <dbReference type="Ensembl" id="ENSUAMP00000012047.1"/>
    </source>
</evidence>
<keyword evidence="2" id="KW-0689">Ribosomal protein</keyword>
<reference evidence="4" key="2">
    <citation type="submission" date="2025-08" db="UniProtKB">
        <authorList>
            <consortium name="Ensembl"/>
        </authorList>
    </citation>
    <scope>IDENTIFICATION</scope>
</reference>
<sequence>MQNDTDELVDLYVLLKCTLTNGISHAKDHTSIQMNMAKVDKMTCRFNGQFKTYAICGAICRMVSQMTPSSHWPRVCVIVPPSG</sequence>
<keyword evidence="5" id="KW-1185">Reference proteome</keyword>
<dbReference type="Gene3D" id="3.30.1230.20">
    <property type="match status" value="1"/>
</dbReference>
<organism evidence="4 5">
    <name type="scientific">Ursus americanus</name>
    <name type="common">American black bear</name>
    <name type="synonym">Euarctos americanus</name>
    <dbReference type="NCBI Taxonomy" id="9643"/>
    <lineage>
        <taxon>Eukaryota</taxon>
        <taxon>Metazoa</taxon>
        <taxon>Chordata</taxon>
        <taxon>Craniata</taxon>
        <taxon>Vertebrata</taxon>
        <taxon>Euteleostomi</taxon>
        <taxon>Mammalia</taxon>
        <taxon>Eutheria</taxon>
        <taxon>Laurasiatheria</taxon>
        <taxon>Carnivora</taxon>
        <taxon>Caniformia</taxon>
        <taxon>Ursidae</taxon>
        <taxon>Ursus</taxon>
    </lineage>
</organism>
<evidence type="ECO:0000256" key="3">
    <source>
        <dbReference type="ARBA" id="ARBA00023274"/>
    </source>
</evidence>
<keyword evidence="3" id="KW-0687">Ribonucleoprotein</keyword>
<dbReference type="GeneTree" id="ENSGT00390000017515"/>
<dbReference type="GO" id="GO:0003735">
    <property type="term" value="F:structural constituent of ribosome"/>
    <property type="evidence" value="ECO:0007669"/>
    <property type="project" value="InterPro"/>
</dbReference>
<dbReference type="OMA" id="AMDRLWQ"/>
<evidence type="ECO:0008006" key="6">
    <source>
        <dbReference type="Google" id="ProtNLM"/>
    </source>
</evidence>
<dbReference type="InterPro" id="IPR038579">
    <property type="entry name" value="Ribosomal_eS21_sf"/>
</dbReference>
<accession>A0A452R1F4</accession>
<comment type="similarity">
    <text evidence="1">Belongs to the eukaryotic ribosomal protein eS21 family.</text>
</comment>
<dbReference type="GO" id="GO:0006412">
    <property type="term" value="P:translation"/>
    <property type="evidence" value="ECO:0007669"/>
    <property type="project" value="InterPro"/>
</dbReference>
<dbReference type="InterPro" id="IPR001931">
    <property type="entry name" value="Ribosomal_eS21"/>
</dbReference>
<proteinExistence type="inferred from homology"/>
<dbReference type="GO" id="GO:0005840">
    <property type="term" value="C:ribosome"/>
    <property type="evidence" value="ECO:0007669"/>
    <property type="project" value="UniProtKB-KW"/>
</dbReference>
<reference evidence="5" key="1">
    <citation type="submission" date="2016-06" db="EMBL/GenBank/DDBJ databases">
        <title>De novo assembly and RNA-Seq shows season-dependent expression and editing in black bear kidneys.</title>
        <authorList>
            <person name="Korstanje R."/>
            <person name="Srivastava A."/>
            <person name="Sarsani V.K."/>
            <person name="Sheehan S.M."/>
            <person name="Seger R.L."/>
            <person name="Barter M.E."/>
            <person name="Lindqvist C."/>
            <person name="Brody L.C."/>
            <person name="Mullikin J.C."/>
        </authorList>
    </citation>
    <scope>NUCLEOTIDE SEQUENCE [LARGE SCALE GENOMIC DNA]</scope>
</reference>
<protein>
    <recommendedName>
        <fullName evidence="6">40S ribosomal protein S21</fullName>
    </recommendedName>
</protein>
<name>A0A452R1F4_URSAM</name>
<dbReference type="GO" id="GO:1990904">
    <property type="term" value="C:ribonucleoprotein complex"/>
    <property type="evidence" value="ECO:0007669"/>
    <property type="project" value="UniProtKB-KW"/>
</dbReference>
<dbReference type="Proteomes" id="UP000291022">
    <property type="component" value="Unassembled WGS sequence"/>
</dbReference>
<reference evidence="4" key="3">
    <citation type="submission" date="2025-09" db="UniProtKB">
        <authorList>
            <consortium name="Ensembl"/>
        </authorList>
    </citation>
    <scope>IDENTIFICATION</scope>
</reference>